<feature type="transmembrane region" description="Helical" evidence="1">
    <location>
        <begin position="68"/>
        <end position="85"/>
    </location>
</feature>
<keyword evidence="3" id="KW-1185">Reference proteome</keyword>
<evidence type="ECO:0000313" key="2">
    <source>
        <dbReference type="EMBL" id="MDI9237682.1"/>
    </source>
</evidence>
<feature type="transmembrane region" description="Helical" evidence="1">
    <location>
        <begin position="97"/>
        <end position="117"/>
    </location>
</feature>
<gene>
    <name evidence="2" type="ORF">QLQ15_02010</name>
</gene>
<dbReference type="RefSeq" id="WP_283211190.1">
    <property type="nucleotide sequence ID" value="NZ_JASGBI010000001.1"/>
</dbReference>
<feature type="transmembrane region" description="Helical" evidence="1">
    <location>
        <begin position="129"/>
        <end position="158"/>
    </location>
</feature>
<accession>A0ABT6XC12</accession>
<evidence type="ECO:0000313" key="3">
    <source>
        <dbReference type="Proteomes" id="UP001321580"/>
    </source>
</evidence>
<keyword evidence="1" id="KW-0812">Transmembrane</keyword>
<organism evidence="2 3">
    <name type="scientific">Lysobacter stagni</name>
    <dbReference type="NCBI Taxonomy" id="3045172"/>
    <lineage>
        <taxon>Bacteria</taxon>
        <taxon>Pseudomonadati</taxon>
        <taxon>Pseudomonadota</taxon>
        <taxon>Gammaproteobacteria</taxon>
        <taxon>Lysobacterales</taxon>
        <taxon>Lysobacteraceae</taxon>
        <taxon>Lysobacter</taxon>
    </lineage>
</organism>
<reference evidence="2 3" key="1">
    <citation type="submission" date="2023-05" db="EMBL/GenBank/DDBJ databases">
        <title>Lysobacter sp. strain LF1 Genome sequencing and assembly.</title>
        <authorList>
            <person name="Jung Y."/>
        </authorList>
    </citation>
    <scope>NUCLEOTIDE SEQUENCE [LARGE SCALE GENOMIC DNA]</scope>
    <source>
        <strain evidence="2 3">LF1</strain>
    </source>
</reference>
<sequence>MLLGLIVVLLVIFAVVLLGQQDRAASWPRTLASQALLRRATFLAMPLLLLPFALSVIFEAGTRHLPNVLANILFFAGRLLLPLAYLHTQDADGLAPIIQSGTHLWDVMAWLSMSIAFGHFVRRLRFRHALALAAPTIVCVAAIAHFIASSAGLVFWGLPFRVVG</sequence>
<comment type="caution">
    <text evidence="2">The sequence shown here is derived from an EMBL/GenBank/DDBJ whole genome shotgun (WGS) entry which is preliminary data.</text>
</comment>
<feature type="transmembrane region" description="Helical" evidence="1">
    <location>
        <begin position="42"/>
        <end position="61"/>
    </location>
</feature>
<protein>
    <submittedName>
        <fullName evidence="2">Uncharacterized protein</fullName>
    </submittedName>
</protein>
<dbReference type="EMBL" id="JASGBI010000001">
    <property type="protein sequence ID" value="MDI9237682.1"/>
    <property type="molecule type" value="Genomic_DNA"/>
</dbReference>
<keyword evidence="1" id="KW-1133">Transmembrane helix</keyword>
<dbReference type="Proteomes" id="UP001321580">
    <property type="component" value="Unassembled WGS sequence"/>
</dbReference>
<evidence type="ECO:0000256" key="1">
    <source>
        <dbReference type="SAM" id="Phobius"/>
    </source>
</evidence>
<keyword evidence="1" id="KW-0472">Membrane</keyword>
<proteinExistence type="predicted"/>
<name>A0ABT6XC12_9GAMM</name>